<name>A0A2R6NWV0_9APHY</name>
<evidence type="ECO:0000313" key="2">
    <source>
        <dbReference type="Proteomes" id="UP000186601"/>
    </source>
</evidence>
<comment type="caution">
    <text evidence="1">The sequence shown here is derived from an EMBL/GenBank/DDBJ whole genome shotgun (WGS) entry which is preliminary data.</text>
</comment>
<dbReference type="EMBL" id="MLYV02000733">
    <property type="protein sequence ID" value="PSR78621.1"/>
    <property type="molecule type" value="Genomic_DNA"/>
</dbReference>
<accession>A0A2R6NWV0</accession>
<keyword evidence="2" id="KW-1185">Reference proteome</keyword>
<sequence length="81" mass="8607">MDMSPYEPLWSHVSPSQAALLVQPTTMAKEASSGLAWAGLLKCFQSSTSSPNFSLREAGEVLEPVHSGKNMGKAVIVVSDD</sequence>
<gene>
    <name evidence="1" type="ORF">PHLCEN_2v7368</name>
</gene>
<reference evidence="1 2" key="1">
    <citation type="submission" date="2018-02" db="EMBL/GenBank/DDBJ databases">
        <title>Genome sequence of the basidiomycete white-rot fungus Phlebia centrifuga.</title>
        <authorList>
            <person name="Granchi Z."/>
            <person name="Peng M."/>
            <person name="de Vries R.P."/>
            <person name="Hilden K."/>
            <person name="Makela M.R."/>
            <person name="Grigoriev I."/>
            <person name="Riley R."/>
        </authorList>
    </citation>
    <scope>NUCLEOTIDE SEQUENCE [LARGE SCALE GENOMIC DNA]</scope>
    <source>
        <strain evidence="1 2">FBCC195</strain>
    </source>
</reference>
<evidence type="ECO:0000313" key="1">
    <source>
        <dbReference type="EMBL" id="PSR78621.1"/>
    </source>
</evidence>
<dbReference type="Proteomes" id="UP000186601">
    <property type="component" value="Unassembled WGS sequence"/>
</dbReference>
<dbReference type="AlphaFoldDB" id="A0A2R6NWV0"/>
<protein>
    <submittedName>
        <fullName evidence="1">Uncharacterized protein</fullName>
    </submittedName>
</protein>
<organism evidence="1 2">
    <name type="scientific">Hermanssonia centrifuga</name>
    <dbReference type="NCBI Taxonomy" id="98765"/>
    <lineage>
        <taxon>Eukaryota</taxon>
        <taxon>Fungi</taxon>
        <taxon>Dikarya</taxon>
        <taxon>Basidiomycota</taxon>
        <taxon>Agaricomycotina</taxon>
        <taxon>Agaricomycetes</taxon>
        <taxon>Polyporales</taxon>
        <taxon>Meruliaceae</taxon>
        <taxon>Hermanssonia</taxon>
    </lineage>
</organism>
<proteinExistence type="predicted"/>